<keyword evidence="10" id="KW-0548">Nucleotidyltransferase</keyword>
<accession>A0A5C8P3D1</accession>
<feature type="binding site" evidence="8">
    <location>
        <position position="20"/>
    </location>
    <ligand>
        <name>GTP</name>
        <dbReference type="ChEBI" id="CHEBI:37565"/>
    </ligand>
</feature>
<dbReference type="RefSeq" id="WP_147665551.1">
    <property type="nucleotide sequence ID" value="NZ_VDUW01000001.1"/>
</dbReference>
<keyword evidence="6 8" id="KW-0342">GTP-binding</keyword>
<feature type="binding site" evidence="8">
    <location>
        <begin position="8"/>
        <end position="10"/>
    </location>
    <ligand>
        <name>GTP</name>
        <dbReference type="ChEBI" id="CHEBI:37565"/>
    </ligand>
</feature>
<evidence type="ECO:0000313" key="11">
    <source>
        <dbReference type="Proteomes" id="UP000321574"/>
    </source>
</evidence>
<comment type="caution">
    <text evidence="8">Lacks conserved residue(s) required for the propagation of feature annotation.</text>
</comment>
<comment type="function">
    <text evidence="8">Transfers a GMP moiety from GTP to Mo-molybdopterin (Mo-MPT) cofactor (Moco or molybdenum cofactor) to form Mo-molybdopterin guanine dinucleotide (Mo-MGD) cofactor.</text>
</comment>
<evidence type="ECO:0000256" key="5">
    <source>
        <dbReference type="ARBA" id="ARBA00022842"/>
    </source>
</evidence>
<dbReference type="OrthoDB" id="9788394at2"/>
<keyword evidence="4 8" id="KW-0547">Nucleotide-binding</keyword>
<keyword evidence="2 8" id="KW-0808">Transferase</keyword>
<evidence type="ECO:0000256" key="6">
    <source>
        <dbReference type="ARBA" id="ARBA00023134"/>
    </source>
</evidence>
<comment type="subcellular location">
    <subcellularLocation>
        <location evidence="8">Cytoplasm</location>
    </subcellularLocation>
</comment>
<proteinExistence type="inferred from homology"/>
<dbReference type="GO" id="GO:0061603">
    <property type="term" value="F:molybdenum cofactor guanylyltransferase activity"/>
    <property type="evidence" value="ECO:0007669"/>
    <property type="project" value="UniProtKB-EC"/>
</dbReference>
<dbReference type="InterPro" id="IPR013482">
    <property type="entry name" value="Molybde_CF_guanTrfase"/>
</dbReference>
<dbReference type="Pfam" id="PF12804">
    <property type="entry name" value="NTP_transf_3"/>
    <property type="match status" value="1"/>
</dbReference>
<gene>
    <name evidence="8" type="primary">mobA</name>
    <name evidence="10" type="ORF">FHP05_01990</name>
</gene>
<keyword evidence="3 8" id="KW-0479">Metal-binding</keyword>
<name>A0A5C8P3D1_9BACI</name>
<dbReference type="GO" id="GO:0046872">
    <property type="term" value="F:metal ion binding"/>
    <property type="evidence" value="ECO:0007669"/>
    <property type="project" value="UniProtKB-KW"/>
</dbReference>
<dbReference type="SUPFAM" id="SSF53448">
    <property type="entry name" value="Nucleotide-diphospho-sugar transferases"/>
    <property type="match status" value="1"/>
</dbReference>
<sequence length="192" mass="22053">MDVCCVALSGGKSSRMGTNKSLLLLNNKTVIEKIINELHDISCHVYLVTNEPVIYQFLQIPLIRDRYKEKGPLAGIETAFYHIDASIFVFSPCDTPFISSSIYRYLLKQIGDKDAVIPVYNGQIHPLSGIYRKKVLPNIQRQIEQNKLRVKDFVNNIDVKYVDDFDYIPDKVLAKHFFNMNDPDAYEKAKSF</sequence>
<evidence type="ECO:0000259" key="9">
    <source>
        <dbReference type="Pfam" id="PF12804"/>
    </source>
</evidence>
<dbReference type="HAMAP" id="MF_00316">
    <property type="entry name" value="MobA"/>
    <property type="match status" value="1"/>
</dbReference>
<feature type="binding site" evidence="8">
    <location>
        <position position="65"/>
    </location>
    <ligand>
        <name>GTP</name>
        <dbReference type="ChEBI" id="CHEBI:37565"/>
    </ligand>
</feature>
<dbReference type="InterPro" id="IPR025877">
    <property type="entry name" value="MobA-like_NTP_Trfase"/>
</dbReference>
<comment type="cofactor">
    <cofactor evidence="8">
        <name>Mg(2+)</name>
        <dbReference type="ChEBI" id="CHEBI:18420"/>
    </cofactor>
</comment>
<dbReference type="PANTHER" id="PTHR19136">
    <property type="entry name" value="MOLYBDENUM COFACTOR GUANYLYLTRANSFERASE"/>
    <property type="match status" value="1"/>
</dbReference>
<evidence type="ECO:0000256" key="3">
    <source>
        <dbReference type="ARBA" id="ARBA00022723"/>
    </source>
</evidence>
<dbReference type="GO" id="GO:0006777">
    <property type="term" value="P:Mo-molybdopterin cofactor biosynthetic process"/>
    <property type="evidence" value="ECO:0007669"/>
    <property type="project" value="UniProtKB-KW"/>
</dbReference>
<keyword evidence="7 8" id="KW-0501">Molybdenum cofactor biosynthesis</keyword>
<keyword evidence="11" id="KW-1185">Reference proteome</keyword>
<evidence type="ECO:0000256" key="1">
    <source>
        <dbReference type="ARBA" id="ARBA00022490"/>
    </source>
</evidence>
<feature type="binding site" evidence="8">
    <location>
        <position position="94"/>
    </location>
    <ligand>
        <name>GTP</name>
        <dbReference type="ChEBI" id="CHEBI:37565"/>
    </ligand>
</feature>
<comment type="caution">
    <text evidence="10">The sequence shown here is derived from an EMBL/GenBank/DDBJ whole genome shotgun (WGS) entry which is preliminary data.</text>
</comment>
<dbReference type="PANTHER" id="PTHR19136:SF81">
    <property type="entry name" value="MOLYBDENUM COFACTOR GUANYLYLTRANSFERASE"/>
    <property type="match status" value="1"/>
</dbReference>
<evidence type="ECO:0000256" key="2">
    <source>
        <dbReference type="ARBA" id="ARBA00022679"/>
    </source>
</evidence>
<evidence type="ECO:0000256" key="7">
    <source>
        <dbReference type="ARBA" id="ARBA00023150"/>
    </source>
</evidence>
<feature type="binding site" evidence="8">
    <location>
        <position position="94"/>
    </location>
    <ligand>
        <name>Mg(2+)</name>
        <dbReference type="ChEBI" id="CHEBI:18420"/>
    </ligand>
</feature>
<feature type="domain" description="MobA-like NTP transferase" evidence="9">
    <location>
        <begin position="6"/>
        <end position="149"/>
    </location>
</feature>
<reference evidence="10 11" key="1">
    <citation type="submission" date="2019-06" db="EMBL/GenBank/DDBJ databases">
        <title>Cerasibacillus sp. nov., isolated from maize field.</title>
        <authorList>
            <person name="Lin S.-Y."/>
            <person name="Tsai C.-F."/>
            <person name="Young C.-C."/>
        </authorList>
    </citation>
    <scope>NUCLEOTIDE SEQUENCE [LARGE SCALE GENOMIC DNA]</scope>
    <source>
        <strain evidence="10 11">CC-CFT480</strain>
    </source>
</reference>
<organism evidence="10 11">
    <name type="scientific">Cerasibacillus terrae</name>
    <dbReference type="NCBI Taxonomy" id="2498845"/>
    <lineage>
        <taxon>Bacteria</taxon>
        <taxon>Bacillati</taxon>
        <taxon>Bacillota</taxon>
        <taxon>Bacilli</taxon>
        <taxon>Bacillales</taxon>
        <taxon>Bacillaceae</taxon>
        <taxon>Cerasibacillus</taxon>
    </lineage>
</organism>
<keyword evidence="5 8" id="KW-0460">Magnesium</keyword>
<dbReference type="AlphaFoldDB" id="A0A5C8P3D1"/>
<evidence type="ECO:0000256" key="8">
    <source>
        <dbReference type="HAMAP-Rule" id="MF_00316"/>
    </source>
</evidence>
<protein>
    <recommendedName>
        <fullName evidence="8">Probable molybdenum cofactor guanylyltransferase</fullName>
        <shortName evidence="8">MoCo guanylyltransferase</shortName>
        <ecNumber evidence="8">2.7.7.77</ecNumber>
    </recommendedName>
    <alternativeName>
        <fullName evidence="8">GTP:molybdopterin guanylyltransferase</fullName>
    </alternativeName>
    <alternativeName>
        <fullName evidence="8">Mo-MPT guanylyltransferase</fullName>
    </alternativeName>
    <alternativeName>
        <fullName evidence="8">Molybdopterin guanylyltransferase</fullName>
    </alternativeName>
    <alternativeName>
        <fullName evidence="8">Molybdopterin-guanine dinucleotide synthase</fullName>
        <shortName evidence="8">MGD synthase</shortName>
    </alternativeName>
</protein>
<dbReference type="EMBL" id="VDUW01000001">
    <property type="protein sequence ID" value="TXL67814.1"/>
    <property type="molecule type" value="Genomic_DNA"/>
</dbReference>
<dbReference type="CDD" id="cd02503">
    <property type="entry name" value="MobA"/>
    <property type="match status" value="1"/>
</dbReference>
<comment type="domain">
    <text evidence="8">The N-terminal domain determines nucleotide recognition and specific binding, while the C-terminal domain determines the specific binding to the target protein.</text>
</comment>
<comment type="similarity">
    <text evidence="8">Belongs to the MobA family.</text>
</comment>
<dbReference type="EC" id="2.7.7.77" evidence="8"/>
<keyword evidence="1 8" id="KW-0963">Cytoplasm</keyword>
<dbReference type="Gene3D" id="3.90.550.10">
    <property type="entry name" value="Spore Coat Polysaccharide Biosynthesis Protein SpsA, Chain A"/>
    <property type="match status" value="1"/>
</dbReference>
<evidence type="ECO:0000313" key="10">
    <source>
        <dbReference type="EMBL" id="TXL67814.1"/>
    </source>
</evidence>
<dbReference type="InterPro" id="IPR029044">
    <property type="entry name" value="Nucleotide-diphossugar_trans"/>
</dbReference>
<dbReference type="GO" id="GO:0005737">
    <property type="term" value="C:cytoplasm"/>
    <property type="evidence" value="ECO:0007669"/>
    <property type="project" value="UniProtKB-SubCell"/>
</dbReference>
<dbReference type="Proteomes" id="UP000321574">
    <property type="component" value="Unassembled WGS sequence"/>
</dbReference>
<dbReference type="GO" id="GO:0005525">
    <property type="term" value="F:GTP binding"/>
    <property type="evidence" value="ECO:0007669"/>
    <property type="project" value="UniProtKB-UniRule"/>
</dbReference>
<comment type="catalytic activity">
    <reaction evidence="8">
        <text>Mo-molybdopterin + GTP + H(+) = Mo-molybdopterin guanine dinucleotide + diphosphate</text>
        <dbReference type="Rhea" id="RHEA:34243"/>
        <dbReference type="ChEBI" id="CHEBI:15378"/>
        <dbReference type="ChEBI" id="CHEBI:33019"/>
        <dbReference type="ChEBI" id="CHEBI:37565"/>
        <dbReference type="ChEBI" id="CHEBI:71302"/>
        <dbReference type="ChEBI" id="CHEBI:71310"/>
        <dbReference type="EC" id="2.7.7.77"/>
    </reaction>
</comment>
<evidence type="ECO:0000256" key="4">
    <source>
        <dbReference type="ARBA" id="ARBA00022741"/>
    </source>
</evidence>